<dbReference type="PANTHER" id="PTHR46553:SF3">
    <property type="entry name" value="ADENINE NUCLEOTIDE ALPHA HYDROLASES-LIKE SUPERFAMILY PROTEIN"/>
    <property type="match status" value="1"/>
</dbReference>
<sequence length="244" mass="25873">MPDPAPVTSATLPAYRRSLMRRLPRVRAVPRERLRDQPPAGGEPLTGPQVTTERTIGPASPTMASVDLGQATRGWSRRTRSAEERAMDTREQPLIIVGVDGSVASDRALAWAERIGHRLGATVEIVTAWTASHLDTGGTPILPLADEDSARRAQSEVVARVIPGGGSTPVAMELVEGPPGPVLVEAAHRADLLVVGSHGHGRMYSAVMGSTSEYCVRHAACPVVVIPVPLHQANGEHDDVALAR</sequence>
<organism evidence="4 5">
    <name type="scientific">Jiangella rhizosphaerae</name>
    <dbReference type="NCBI Taxonomy" id="2293569"/>
    <lineage>
        <taxon>Bacteria</taxon>
        <taxon>Bacillati</taxon>
        <taxon>Actinomycetota</taxon>
        <taxon>Actinomycetes</taxon>
        <taxon>Jiangellales</taxon>
        <taxon>Jiangellaceae</taxon>
        <taxon>Jiangella</taxon>
    </lineage>
</organism>
<evidence type="ECO:0000256" key="1">
    <source>
        <dbReference type="ARBA" id="ARBA00008791"/>
    </source>
</evidence>
<keyword evidence="5" id="KW-1185">Reference proteome</keyword>
<dbReference type="PRINTS" id="PR01438">
    <property type="entry name" value="UNVRSLSTRESS"/>
</dbReference>
<dbReference type="AlphaFoldDB" id="A0A418KL99"/>
<protein>
    <submittedName>
        <fullName evidence="4">Universal stress protein</fullName>
    </submittedName>
</protein>
<dbReference type="InterPro" id="IPR006016">
    <property type="entry name" value="UspA"/>
</dbReference>
<dbReference type="EMBL" id="QUAL01000190">
    <property type="protein sequence ID" value="RIQ18297.1"/>
    <property type="molecule type" value="Genomic_DNA"/>
</dbReference>
<name>A0A418KL99_9ACTN</name>
<reference evidence="4 5" key="1">
    <citation type="submission" date="2018-09" db="EMBL/GenBank/DDBJ databases">
        <title>Isolation, diversity and antifungal activity of actinobacteria from wheat.</title>
        <authorList>
            <person name="Han C."/>
        </authorList>
    </citation>
    <scope>NUCLEOTIDE SEQUENCE [LARGE SCALE GENOMIC DNA]</scope>
    <source>
        <strain evidence="4 5">NEAU-YY265</strain>
    </source>
</reference>
<dbReference type="Proteomes" id="UP000284057">
    <property type="component" value="Unassembled WGS sequence"/>
</dbReference>
<evidence type="ECO:0000313" key="5">
    <source>
        <dbReference type="Proteomes" id="UP000284057"/>
    </source>
</evidence>
<evidence type="ECO:0000313" key="4">
    <source>
        <dbReference type="EMBL" id="RIQ18297.1"/>
    </source>
</evidence>
<dbReference type="SUPFAM" id="SSF52402">
    <property type="entry name" value="Adenine nucleotide alpha hydrolases-like"/>
    <property type="match status" value="1"/>
</dbReference>
<dbReference type="InterPro" id="IPR006015">
    <property type="entry name" value="Universal_stress_UspA"/>
</dbReference>
<dbReference type="CDD" id="cd23659">
    <property type="entry name" value="USP_At3g01520-like"/>
    <property type="match status" value="1"/>
</dbReference>
<dbReference type="Pfam" id="PF00582">
    <property type="entry name" value="Usp"/>
    <property type="match status" value="1"/>
</dbReference>
<comment type="similarity">
    <text evidence="1">Belongs to the universal stress protein A family.</text>
</comment>
<dbReference type="PANTHER" id="PTHR46553">
    <property type="entry name" value="ADENINE NUCLEOTIDE ALPHA HYDROLASES-LIKE SUPERFAMILY PROTEIN"/>
    <property type="match status" value="1"/>
</dbReference>
<proteinExistence type="inferred from homology"/>
<evidence type="ECO:0000259" key="3">
    <source>
        <dbReference type="Pfam" id="PF00582"/>
    </source>
</evidence>
<evidence type="ECO:0000256" key="2">
    <source>
        <dbReference type="SAM" id="MobiDB-lite"/>
    </source>
</evidence>
<dbReference type="InterPro" id="IPR014729">
    <property type="entry name" value="Rossmann-like_a/b/a_fold"/>
</dbReference>
<gene>
    <name evidence="4" type="ORF">DY240_21770</name>
</gene>
<feature type="region of interest" description="Disordered" evidence="2">
    <location>
        <begin position="26"/>
        <end position="86"/>
    </location>
</feature>
<accession>A0A418KL99</accession>
<comment type="caution">
    <text evidence="4">The sequence shown here is derived from an EMBL/GenBank/DDBJ whole genome shotgun (WGS) entry which is preliminary data.</text>
</comment>
<dbReference type="Gene3D" id="3.40.50.620">
    <property type="entry name" value="HUPs"/>
    <property type="match status" value="1"/>
</dbReference>
<feature type="domain" description="UspA" evidence="3">
    <location>
        <begin position="95"/>
        <end position="227"/>
    </location>
</feature>